<dbReference type="EMBL" id="CADCVM010000319">
    <property type="protein sequence ID" value="CAA9508583.1"/>
    <property type="molecule type" value="Genomic_DNA"/>
</dbReference>
<name>A0A6J4SYQ3_9ACTN</name>
<evidence type="ECO:0000256" key="1">
    <source>
        <dbReference type="SAM" id="MobiDB-lite"/>
    </source>
</evidence>
<sequence>GRRRGLFRRLVPEKVVPGPGERDEQQEPEKRQDEWGGPPLPLVRTDAPGRGGCGDAGRRRRQDARRHLDSSARRVEARHDPFEVLYKLGVAGV</sequence>
<accession>A0A6J4SYQ3</accession>
<evidence type="ECO:0000313" key="2">
    <source>
        <dbReference type="EMBL" id="CAA9508583.1"/>
    </source>
</evidence>
<proteinExistence type="predicted"/>
<dbReference type="AlphaFoldDB" id="A0A6J4SYQ3"/>
<feature type="non-terminal residue" evidence="2">
    <location>
        <position position="93"/>
    </location>
</feature>
<reference evidence="2" key="1">
    <citation type="submission" date="2020-02" db="EMBL/GenBank/DDBJ databases">
        <authorList>
            <person name="Meier V. D."/>
        </authorList>
    </citation>
    <scope>NUCLEOTIDE SEQUENCE</scope>
    <source>
        <strain evidence="2">AVDCRST_MAG05</strain>
    </source>
</reference>
<gene>
    <name evidence="2" type="ORF">AVDCRST_MAG05-2882</name>
</gene>
<feature type="compositionally biased region" description="Basic and acidic residues" evidence="1">
    <location>
        <begin position="65"/>
        <end position="74"/>
    </location>
</feature>
<feature type="region of interest" description="Disordered" evidence="1">
    <location>
        <begin position="1"/>
        <end position="74"/>
    </location>
</feature>
<protein>
    <submittedName>
        <fullName evidence="2">Uncharacterized protein</fullName>
    </submittedName>
</protein>
<organism evidence="2">
    <name type="scientific">uncultured Rubrobacteraceae bacterium</name>
    <dbReference type="NCBI Taxonomy" id="349277"/>
    <lineage>
        <taxon>Bacteria</taxon>
        <taxon>Bacillati</taxon>
        <taxon>Actinomycetota</taxon>
        <taxon>Rubrobacteria</taxon>
        <taxon>Rubrobacterales</taxon>
        <taxon>Rubrobacteraceae</taxon>
        <taxon>environmental samples</taxon>
    </lineage>
</organism>
<feature type="non-terminal residue" evidence="2">
    <location>
        <position position="1"/>
    </location>
</feature>
<feature type="compositionally biased region" description="Basic and acidic residues" evidence="1">
    <location>
        <begin position="20"/>
        <end position="34"/>
    </location>
</feature>